<dbReference type="InterPro" id="IPR014284">
    <property type="entry name" value="RNA_pol_sigma-70_dom"/>
</dbReference>
<comment type="similarity">
    <text evidence="1">Belongs to the sigma-70 factor family. ECF subfamily.</text>
</comment>
<dbReference type="Gene3D" id="1.10.10.10">
    <property type="entry name" value="Winged helix-like DNA-binding domain superfamily/Winged helix DNA-binding domain"/>
    <property type="match status" value="1"/>
</dbReference>
<evidence type="ECO:0000256" key="3">
    <source>
        <dbReference type="ARBA" id="ARBA00023082"/>
    </source>
</evidence>
<feature type="domain" description="RNA polymerase sigma factor 70 region 4 type 2" evidence="7">
    <location>
        <begin position="110"/>
        <end position="161"/>
    </location>
</feature>
<sequence>MTTVDRAPDRAPPDLDAVFRRHADRLWSVAVRMLGDRTEAEDAVQEAFLSALRSPGFRGEAEIGTWLHRIVVNACVDRIRAAGRHRDRTRSLRPAGPDRDHAGRLVARLTVERALTLLPAEQRAAVVLVHALGHGVGEAAEILEVRPGTVKSRCARGRARLAELLREEEP</sequence>
<evidence type="ECO:0000259" key="7">
    <source>
        <dbReference type="Pfam" id="PF08281"/>
    </source>
</evidence>
<evidence type="ECO:0000256" key="4">
    <source>
        <dbReference type="ARBA" id="ARBA00023125"/>
    </source>
</evidence>
<dbReference type="Proteomes" id="UP001364211">
    <property type="component" value="Unassembled WGS sequence"/>
</dbReference>
<organism evidence="8 9">
    <name type="scientific">Pseudonocardia spirodelae</name>
    <dbReference type="NCBI Taxonomy" id="3133431"/>
    <lineage>
        <taxon>Bacteria</taxon>
        <taxon>Bacillati</taxon>
        <taxon>Actinomycetota</taxon>
        <taxon>Actinomycetes</taxon>
        <taxon>Pseudonocardiales</taxon>
        <taxon>Pseudonocardiaceae</taxon>
        <taxon>Pseudonocardia</taxon>
    </lineage>
</organism>
<dbReference type="InterPro" id="IPR007627">
    <property type="entry name" value="RNA_pol_sigma70_r2"/>
</dbReference>
<evidence type="ECO:0000256" key="2">
    <source>
        <dbReference type="ARBA" id="ARBA00023015"/>
    </source>
</evidence>
<feature type="domain" description="RNA polymerase sigma-70 region 2" evidence="6">
    <location>
        <begin position="19"/>
        <end position="84"/>
    </location>
</feature>
<evidence type="ECO:0000313" key="8">
    <source>
        <dbReference type="EMBL" id="MEJ8281418.1"/>
    </source>
</evidence>
<dbReference type="InterPro" id="IPR013249">
    <property type="entry name" value="RNA_pol_sigma70_r4_t2"/>
</dbReference>
<keyword evidence="4" id="KW-0238">DNA-binding</keyword>
<dbReference type="SUPFAM" id="SSF88946">
    <property type="entry name" value="Sigma2 domain of RNA polymerase sigma factors"/>
    <property type="match status" value="1"/>
</dbReference>
<evidence type="ECO:0000256" key="5">
    <source>
        <dbReference type="ARBA" id="ARBA00023163"/>
    </source>
</evidence>
<dbReference type="NCBIfam" id="TIGR02937">
    <property type="entry name" value="sigma70-ECF"/>
    <property type="match status" value="1"/>
</dbReference>
<dbReference type="PANTHER" id="PTHR43133">
    <property type="entry name" value="RNA POLYMERASE ECF-TYPE SIGMA FACTO"/>
    <property type="match status" value="1"/>
</dbReference>
<keyword evidence="9" id="KW-1185">Reference proteome</keyword>
<dbReference type="RefSeq" id="WP_340293697.1">
    <property type="nucleotide sequence ID" value="NZ_JBBJUP010000019.1"/>
</dbReference>
<dbReference type="Gene3D" id="1.10.1740.10">
    <property type="match status" value="1"/>
</dbReference>
<proteinExistence type="inferred from homology"/>
<dbReference type="Pfam" id="PF08281">
    <property type="entry name" value="Sigma70_r4_2"/>
    <property type="match status" value="1"/>
</dbReference>
<dbReference type="InterPro" id="IPR013324">
    <property type="entry name" value="RNA_pol_sigma_r3/r4-like"/>
</dbReference>
<reference evidence="8 9" key="1">
    <citation type="submission" date="2024-03" db="EMBL/GenBank/DDBJ databases">
        <title>Draft genome sequence of Pseudonocardia sp. DW16-2.</title>
        <authorList>
            <person name="Duangmal K."/>
        </authorList>
    </citation>
    <scope>NUCLEOTIDE SEQUENCE [LARGE SCALE GENOMIC DNA]</scope>
    <source>
        <strain evidence="8 9">DW16-2</strain>
    </source>
</reference>
<dbReference type="InterPro" id="IPR039425">
    <property type="entry name" value="RNA_pol_sigma-70-like"/>
</dbReference>
<protein>
    <submittedName>
        <fullName evidence="8">Sigma-70 family RNA polymerase sigma factor</fullName>
    </submittedName>
</protein>
<evidence type="ECO:0000259" key="6">
    <source>
        <dbReference type="Pfam" id="PF04542"/>
    </source>
</evidence>
<dbReference type="InterPro" id="IPR013325">
    <property type="entry name" value="RNA_pol_sigma_r2"/>
</dbReference>
<dbReference type="InterPro" id="IPR036388">
    <property type="entry name" value="WH-like_DNA-bd_sf"/>
</dbReference>
<evidence type="ECO:0000313" key="9">
    <source>
        <dbReference type="Proteomes" id="UP001364211"/>
    </source>
</evidence>
<dbReference type="SUPFAM" id="SSF88659">
    <property type="entry name" value="Sigma3 and sigma4 domains of RNA polymerase sigma factors"/>
    <property type="match status" value="1"/>
</dbReference>
<accession>A0ABU8TCN4</accession>
<dbReference type="Pfam" id="PF04542">
    <property type="entry name" value="Sigma70_r2"/>
    <property type="match status" value="1"/>
</dbReference>
<dbReference type="PANTHER" id="PTHR43133:SF50">
    <property type="entry name" value="ECF RNA POLYMERASE SIGMA FACTOR SIGM"/>
    <property type="match status" value="1"/>
</dbReference>
<name>A0ABU8TCN4_9PSEU</name>
<keyword evidence="2" id="KW-0805">Transcription regulation</keyword>
<gene>
    <name evidence="8" type="ORF">WJX68_20965</name>
</gene>
<evidence type="ECO:0000256" key="1">
    <source>
        <dbReference type="ARBA" id="ARBA00010641"/>
    </source>
</evidence>
<dbReference type="EMBL" id="JBBJUP010000019">
    <property type="protein sequence ID" value="MEJ8281418.1"/>
    <property type="molecule type" value="Genomic_DNA"/>
</dbReference>
<keyword evidence="5" id="KW-0804">Transcription</keyword>
<keyword evidence="3" id="KW-0731">Sigma factor</keyword>
<comment type="caution">
    <text evidence="8">The sequence shown here is derived from an EMBL/GenBank/DDBJ whole genome shotgun (WGS) entry which is preliminary data.</text>
</comment>